<protein>
    <submittedName>
        <fullName evidence="1">Uncharacterized protein</fullName>
    </submittedName>
</protein>
<reference evidence="1" key="1">
    <citation type="submission" date="2016-04" db="EMBL/GenBank/DDBJ databases">
        <authorList>
            <person name="Evans L.H."/>
            <person name="Alamgir A."/>
            <person name="Owens N."/>
            <person name="Weber N.D."/>
            <person name="Virtaneva K."/>
            <person name="Barbian K."/>
            <person name="Babar A."/>
            <person name="Rosenke K."/>
        </authorList>
    </citation>
    <scope>NUCLEOTIDE SEQUENCE</scope>
    <source>
        <strain evidence="1">Nono1</strain>
    </source>
</reference>
<dbReference type="RefSeq" id="WP_225271579.1">
    <property type="nucleotide sequence ID" value="NZ_CP084058.1"/>
</dbReference>
<sequence length="94" mass="9947">MAGLDIHFDALDDCRTSARTLMGQFGDLADGYPAERPDSTIFGRLGGSSGLADAVRAVETTCDSEFGKAKSLLGSVERALDLVQDNVRRANDPA</sequence>
<evidence type="ECO:0000313" key="1">
    <source>
        <dbReference type="EMBL" id="SBO92301.1"/>
    </source>
</evidence>
<proteinExistence type="predicted"/>
<organism evidence="1">
    <name type="scientific">Nonomuraea gerenzanensis</name>
    <dbReference type="NCBI Taxonomy" id="93944"/>
    <lineage>
        <taxon>Bacteria</taxon>
        <taxon>Bacillati</taxon>
        <taxon>Actinomycetota</taxon>
        <taxon>Actinomycetes</taxon>
        <taxon>Streptosporangiales</taxon>
        <taxon>Streptosporangiaceae</taxon>
        <taxon>Nonomuraea</taxon>
    </lineage>
</organism>
<gene>
    <name evidence="1" type="ORF">BN4615_P1815</name>
</gene>
<dbReference type="EMBL" id="LT559118">
    <property type="protein sequence ID" value="SBO92301.1"/>
    <property type="molecule type" value="Genomic_DNA"/>
</dbReference>
<name>A0A1M4E0G4_9ACTN</name>
<accession>A0A1M4E0G4</accession>
<dbReference type="AlphaFoldDB" id="A0A1M4E0G4"/>